<evidence type="ECO:0000256" key="4">
    <source>
        <dbReference type="ARBA" id="ARBA00022692"/>
    </source>
</evidence>
<evidence type="ECO:0000256" key="5">
    <source>
        <dbReference type="ARBA" id="ARBA00022989"/>
    </source>
</evidence>
<sequence length="429" mass="46086">MSVERQASWSEALTVYFTGRQFIILVMGFASGLPLLLTLSTLSYWLSTVGVDKTTIGLFTLVGIPYTFKFVWSPVIDQLRLPIMGKLGRRKSWLLLLQVLLAAAIFVMGQTDPVADASLTALLAVIVAFFSASQDIVIDAYRIEILDADEQGAGAGTTQVGYRFGLLLAGAGATALSDYIGWPTIFAVLAGAMILCAVFTLFVPEPKTASIPKDKSYRDMLNDAVIRPFADFIGRKGWVVILLFILFYKYGDAFGGAMANPFYHELGFTGTEIAAVSKVFGIIASLVGGVVGGLIVARFGLFKTLLVGGILQAVTNLLFSYLATKGADIVWLTIAISADNIAGGIAASALVAYLSGLCNVAFTATQYALFSSFMAQGRTLLSSGSGWMADHTDWVSFWALTTLMALPGLLLLLWIVRLYPHGLTQVDKK</sequence>
<dbReference type="PANTHER" id="PTHR12778:SF10">
    <property type="entry name" value="MAJOR FACILITATOR SUPERFAMILY DOMAIN-CONTAINING PROTEIN 3"/>
    <property type="match status" value="1"/>
</dbReference>
<feature type="transmembrane region" description="Helical" evidence="7">
    <location>
        <begin position="395"/>
        <end position="419"/>
    </location>
</feature>
<evidence type="ECO:0000256" key="7">
    <source>
        <dbReference type="SAM" id="Phobius"/>
    </source>
</evidence>
<feature type="transmembrane region" description="Helical" evidence="7">
    <location>
        <begin position="182"/>
        <end position="203"/>
    </location>
</feature>
<feature type="transmembrane region" description="Helical" evidence="7">
    <location>
        <begin position="54"/>
        <end position="72"/>
    </location>
</feature>
<feature type="domain" description="Major facilitator superfamily (MFS) profile" evidence="8">
    <location>
        <begin position="20"/>
        <end position="419"/>
    </location>
</feature>
<feature type="transmembrane region" description="Helical" evidence="7">
    <location>
        <begin position="237"/>
        <end position="259"/>
    </location>
</feature>
<dbReference type="SUPFAM" id="SSF103473">
    <property type="entry name" value="MFS general substrate transporter"/>
    <property type="match status" value="1"/>
</dbReference>
<keyword evidence="10" id="KW-1185">Reference proteome</keyword>
<dbReference type="InterPro" id="IPR020846">
    <property type="entry name" value="MFS_dom"/>
</dbReference>
<dbReference type="RefSeq" id="WP_320500664.1">
    <property type="nucleotide sequence ID" value="NZ_JAXCLX010000001.1"/>
</dbReference>
<feature type="transmembrane region" description="Helical" evidence="7">
    <location>
        <begin position="93"/>
        <end position="111"/>
    </location>
</feature>
<comment type="caution">
    <text evidence="9">The sequence shown here is derived from an EMBL/GenBank/DDBJ whole genome shotgun (WGS) entry which is preliminary data.</text>
</comment>
<dbReference type="Pfam" id="PF07690">
    <property type="entry name" value="MFS_1"/>
    <property type="match status" value="2"/>
</dbReference>
<dbReference type="Gene3D" id="1.20.1250.20">
    <property type="entry name" value="MFS general substrate transporter like domains"/>
    <property type="match status" value="2"/>
</dbReference>
<feature type="transmembrane region" description="Helical" evidence="7">
    <location>
        <begin position="160"/>
        <end position="176"/>
    </location>
</feature>
<comment type="similarity">
    <text evidence="2">Belongs to the major facilitator superfamily.</text>
</comment>
<keyword evidence="6 7" id="KW-0472">Membrane</keyword>
<keyword evidence="3" id="KW-0813">Transport</keyword>
<dbReference type="PROSITE" id="PS50850">
    <property type="entry name" value="MFS"/>
    <property type="match status" value="1"/>
</dbReference>
<keyword evidence="5 7" id="KW-1133">Transmembrane helix</keyword>
<evidence type="ECO:0000256" key="6">
    <source>
        <dbReference type="ARBA" id="ARBA00023136"/>
    </source>
</evidence>
<dbReference type="Proteomes" id="UP001271769">
    <property type="component" value="Unassembled WGS sequence"/>
</dbReference>
<dbReference type="NCBIfam" id="TIGR00901">
    <property type="entry name" value="2A0125"/>
    <property type="match status" value="1"/>
</dbReference>
<evidence type="ECO:0000256" key="3">
    <source>
        <dbReference type="ARBA" id="ARBA00022448"/>
    </source>
</evidence>
<protein>
    <submittedName>
        <fullName evidence="9">MFS transporter</fullName>
    </submittedName>
</protein>
<dbReference type="InterPro" id="IPR004752">
    <property type="entry name" value="AmpG_permease/AT-1"/>
</dbReference>
<proteinExistence type="inferred from homology"/>
<feature type="transmembrane region" description="Helical" evidence="7">
    <location>
        <begin position="279"/>
        <end position="297"/>
    </location>
</feature>
<dbReference type="PANTHER" id="PTHR12778">
    <property type="entry name" value="SOLUTE CARRIER FAMILY 33 ACETYL-COA TRANSPORTER -RELATED"/>
    <property type="match status" value="1"/>
</dbReference>
<dbReference type="InterPro" id="IPR011701">
    <property type="entry name" value="MFS"/>
</dbReference>
<evidence type="ECO:0000313" key="10">
    <source>
        <dbReference type="Proteomes" id="UP001271769"/>
    </source>
</evidence>
<keyword evidence="4 7" id="KW-0812">Transmembrane</keyword>
<evidence type="ECO:0000256" key="2">
    <source>
        <dbReference type="ARBA" id="ARBA00008335"/>
    </source>
</evidence>
<feature type="transmembrane region" description="Helical" evidence="7">
    <location>
        <begin position="357"/>
        <end position="375"/>
    </location>
</feature>
<organism evidence="9 10">
    <name type="scientific">Dongia rigui</name>
    <dbReference type="NCBI Taxonomy" id="940149"/>
    <lineage>
        <taxon>Bacteria</taxon>
        <taxon>Pseudomonadati</taxon>
        <taxon>Pseudomonadota</taxon>
        <taxon>Alphaproteobacteria</taxon>
        <taxon>Rhodospirillales</taxon>
        <taxon>Dongiaceae</taxon>
        <taxon>Dongia</taxon>
    </lineage>
</organism>
<gene>
    <name evidence="9" type="ORF">SMD31_09940</name>
</gene>
<name>A0ABU5DY92_9PROT</name>
<comment type="subcellular location">
    <subcellularLocation>
        <location evidence="1">Membrane</location>
        <topology evidence="1">Multi-pass membrane protein</topology>
    </subcellularLocation>
</comment>
<evidence type="ECO:0000313" key="9">
    <source>
        <dbReference type="EMBL" id="MDY0872246.1"/>
    </source>
</evidence>
<evidence type="ECO:0000256" key="1">
    <source>
        <dbReference type="ARBA" id="ARBA00004141"/>
    </source>
</evidence>
<feature type="transmembrane region" description="Helical" evidence="7">
    <location>
        <begin position="21"/>
        <end position="42"/>
    </location>
</feature>
<feature type="transmembrane region" description="Helical" evidence="7">
    <location>
        <begin position="117"/>
        <end position="139"/>
    </location>
</feature>
<reference evidence="9 10" key="1">
    <citation type="journal article" date="2013" name="Antonie Van Leeuwenhoek">
        <title>Dongia rigui sp. nov., isolated from freshwater of a large wetland in Korea.</title>
        <authorList>
            <person name="Baik K.S."/>
            <person name="Hwang Y.M."/>
            <person name="Choi J.S."/>
            <person name="Kwon J."/>
            <person name="Seong C.N."/>
        </authorList>
    </citation>
    <scope>NUCLEOTIDE SEQUENCE [LARGE SCALE GENOMIC DNA]</scope>
    <source>
        <strain evidence="9 10">04SU4-P</strain>
    </source>
</reference>
<dbReference type="EMBL" id="JAXCLX010000001">
    <property type="protein sequence ID" value="MDY0872246.1"/>
    <property type="molecule type" value="Genomic_DNA"/>
</dbReference>
<accession>A0ABU5DY92</accession>
<evidence type="ECO:0000259" key="8">
    <source>
        <dbReference type="PROSITE" id="PS50850"/>
    </source>
</evidence>
<dbReference type="InterPro" id="IPR036259">
    <property type="entry name" value="MFS_trans_sf"/>
</dbReference>